<proteinExistence type="predicted"/>
<evidence type="ECO:0000313" key="2">
    <source>
        <dbReference type="Proteomes" id="UP000257109"/>
    </source>
</evidence>
<protein>
    <submittedName>
        <fullName evidence="1">Uncharacterized protein</fullName>
    </submittedName>
</protein>
<dbReference type="PANTHER" id="PTHR32108:SF9">
    <property type="entry name" value="REVERSE TRANSCRIPTASE RNASE H-LIKE DOMAIN-CONTAINING PROTEIN"/>
    <property type="match status" value="1"/>
</dbReference>
<dbReference type="PANTHER" id="PTHR32108">
    <property type="entry name" value="DNA-DIRECTED RNA POLYMERASE SUBUNIT ALPHA"/>
    <property type="match status" value="1"/>
</dbReference>
<feature type="non-terminal residue" evidence="1">
    <location>
        <position position="1"/>
    </location>
</feature>
<gene>
    <name evidence="1" type="ORF">CR513_50063</name>
</gene>
<organism evidence="1 2">
    <name type="scientific">Mucuna pruriens</name>
    <name type="common">Velvet bean</name>
    <name type="synonym">Dolichos pruriens</name>
    <dbReference type="NCBI Taxonomy" id="157652"/>
    <lineage>
        <taxon>Eukaryota</taxon>
        <taxon>Viridiplantae</taxon>
        <taxon>Streptophyta</taxon>
        <taxon>Embryophyta</taxon>
        <taxon>Tracheophyta</taxon>
        <taxon>Spermatophyta</taxon>
        <taxon>Magnoliopsida</taxon>
        <taxon>eudicotyledons</taxon>
        <taxon>Gunneridae</taxon>
        <taxon>Pentapetalae</taxon>
        <taxon>rosids</taxon>
        <taxon>fabids</taxon>
        <taxon>Fabales</taxon>
        <taxon>Fabaceae</taxon>
        <taxon>Papilionoideae</taxon>
        <taxon>50 kb inversion clade</taxon>
        <taxon>NPAAA clade</taxon>
        <taxon>indigoferoid/millettioid clade</taxon>
        <taxon>Phaseoleae</taxon>
        <taxon>Mucuna</taxon>
    </lineage>
</organism>
<dbReference type="AlphaFoldDB" id="A0A371EXJ6"/>
<evidence type="ECO:0000313" key="1">
    <source>
        <dbReference type="EMBL" id="RDX70673.1"/>
    </source>
</evidence>
<sequence>MSIKGRETYLLSEYELIDQLHHMPAKIPLLSLLINSKNHRKLLIKIASEAHMAQDITLDKFGGIIGNIMAKNHLTFSKEEIPVGRKGHNKSLHISIKCTNLFEY</sequence>
<comment type="caution">
    <text evidence="1">The sequence shown here is derived from an EMBL/GenBank/DDBJ whole genome shotgun (WGS) entry which is preliminary data.</text>
</comment>
<accession>A0A371EXJ6</accession>
<name>A0A371EXJ6_MUCPR</name>
<dbReference type="Proteomes" id="UP000257109">
    <property type="component" value="Unassembled WGS sequence"/>
</dbReference>
<keyword evidence="2" id="KW-1185">Reference proteome</keyword>
<dbReference type="EMBL" id="QJKJ01011611">
    <property type="protein sequence ID" value="RDX70673.1"/>
    <property type="molecule type" value="Genomic_DNA"/>
</dbReference>
<dbReference type="OrthoDB" id="1458478at2759"/>
<reference evidence="1" key="1">
    <citation type="submission" date="2018-05" db="EMBL/GenBank/DDBJ databases">
        <title>Draft genome of Mucuna pruriens seed.</title>
        <authorList>
            <person name="Nnadi N.E."/>
            <person name="Vos R."/>
            <person name="Hasami M.H."/>
            <person name="Devisetty U.K."/>
            <person name="Aguiy J.C."/>
        </authorList>
    </citation>
    <scope>NUCLEOTIDE SEQUENCE [LARGE SCALE GENOMIC DNA]</scope>
    <source>
        <strain evidence="1">JCA_2017</strain>
    </source>
</reference>